<gene>
    <name evidence="2" type="ORF">FD145_1385</name>
</gene>
<evidence type="ECO:0000256" key="1">
    <source>
        <dbReference type="SAM" id="SignalP"/>
    </source>
</evidence>
<evidence type="ECO:0000313" key="2">
    <source>
        <dbReference type="EMBL" id="KAF0133240.1"/>
    </source>
</evidence>
<proteinExistence type="predicted"/>
<protein>
    <recommendedName>
        <fullName evidence="4">Transporter</fullName>
    </recommendedName>
</protein>
<feature type="chain" id="PRO_5032534866" description="Transporter" evidence="1">
    <location>
        <begin position="21"/>
        <end position="236"/>
    </location>
</feature>
<comment type="caution">
    <text evidence="2">The sequence shown here is derived from an EMBL/GenBank/DDBJ whole genome shotgun (WGS) entry which is preliminary data.</text>
</comment>
<name>A0A833L040_UNCSA</name>
<evidence type="ECO:0000313" key="3">
    <source>
        <dbReference type="Proteomes" id="UP000488506"/>
    </source>
</evidence>
<evidence type="ECO:0008006" key="4">
    <source>
        <dbReference type="Google" id="ProtNLM"/>
    </source>
</evidence>
<dbReference type="Proteomes" id="UP000488506">
    <property type="component" value="Unassembled WGS sequence"/>
</dbReference>
<dbReference type="AlphaFoldDB" id="A0A833L040"/>
<reference evidence="2 3" key="1">
    <citation type="submission" date="2019-12" db="EMBL/GenBank/DDBJ databases">
        <authorList>
            <person name="Wolfe R."/>
            <person name="Danczak R."/>
            <person name="Wilkins M."/>
        </authorList>
    </citation>
    <scope>NUCLEOTIDE SEQUENCE [LARGE SCALE GENOMIC DNA]</scope>
    <source>
        <strain evidence="2">X2_MaxBin.013</strain>
    </source>
</reference>
<dbReference type="EMBL" id="WPAF01000031">
    <property type="protein sequence ID" value="KAF0133240.1"/>
    <property type="molecule type" value="Genomic_DNA"/>
</dbReference>
<sequence>MVKLLTALVIGLVLIAPSYACRPLVTDDCPIVDPGKWEIESGYTAANPRGGAVSTNGLNLQIKRGMFQNFDFAVETPYRLTGPIGLQDAVLHFKYKLLGREGLTLRGDVKLTNEDANQGLGSGYADYTIFLINSSSFGIFSIHTNLLYSFIGVAPGFLSANFIQASIAGEYPTREDKLNIVTEIVWNNSTAPNPVTLLLGGYYYLIEELRIDAGLTVGITESASQSVATFGLTKEL</sequence>
<organism evidence="2 3">
    <name type="scientific">Candidatus Saganbacteria bacterium</name>
    <dbReference type="NCBI Taxonomy" id="2575572"/>
    <lineage>
        <taxon>Bacteria</taxon>
        <taxon>Bacillati</taxon>
        <taxon>Saganbacteria</taxon>
    </lineage>
</organism>
<accession>A0A833L040</accession>
<keyword evidence="1" id="KW-0732">Signal</keyword>
<feature type="signal peptide" evidence="1">
    <location>
        <begin position="1"/>
        <end position="20"/>
    </location>
</feature>